<feature type="domain" description="SH3" evidence="4">
    <location>
        <begin position="69"/>
        <end position="130"/>
    </location>
</feature>
<evidence type="ECO:0000313" key="6">
    <source>
        <dbReference type="Proteomes" id="UP000193922"/>
    </source>
</evidence>
<dbReference type="Proteomes" id="UP000193922">
    <property type="component" value="Unassembled WGS sequence"/>
</dbReference>
<name>A0A1Y1W0S2_9FUNG</name>
<dbReference type="OrthoDB" id="5340910at2759"/>
<keyword evidence="1 2" id="KW-0728">SH3 domain</keyword>
<feature type="region of interest" description="Disordered" evidence="3">
    <location>
        <begin position="1"/>
        <end position="68"/>
    </location>
</feature>
<accession>A0A1Y1W0S2</accession>
<dbReference type="RefSeq" id="XP_040741045.1">
    <property type="nucleotide sequence ID" value="XM_040890881.1"/>
</dbReference>
<dbReference type="InterPro" id="IPR001452">
    <property type="entry name" value="SH3_domain"/>
</dbReference>
<comment type="caution">
    <text evidence="5">The sequence shown here is derived from an EMBL/GenBank/DDBJ whole genome shotgun (WGS) entry which is preliminary data.</text>
</comment>
<evidence type="ECO:0000256" key="2">
    <source>
        <dbReference type="PROSITE-ProRule" id="PRU00192"/>
    </source>
</evidence>
<gene>
    <name evidence="5" type="ORF">DL89DRAFT_304462</name>
</gene>
<reference evidence="5 6" key="1">
    <citation type="submission" date="2016-07" db="EMBL/GenBank/DDBJ databases">
        <title>Pervasive Adenine N6-methylation of Active Genes in Fungi.</title>
        <authorList>
            <consortium name="DOE Joint Genome Institute"/>
            <person name="Mondo S.J."/>
            <person name="Dannebaum R.O."/>
            <person name="Kuo R.C."/>
            <person name="Labutti K."/>
            <person name="Haridas S."/>
            <person name="Kuo A."/>
            <person name="Salamov A."/>
            <person name="Ahrendt S.R."/>
            <person name="Lipzen A."/>
            <person name="Sullivan W."/>
            <person name="Andreopoulos W.B."/>
            <person name="Clum A."/>
            <person name="Lindquist E."/>
            <person name="Daum C."/>
            <person name="Ramamoorthy G.K."/>
            <person name="Gryganskyi A."/>
            <person name="Culley D."/>
            <person name="Magnuson J.K."/>
            <person name="James T.Y."/>
            <person name="O'Malley M.A."/>
            <person name="Stajich J.E."/>
            <person name="Spatafora J.W."/>
            <person name="Visel A."/>
            <person name="Grigoriev I.V."/>
        </authorList>
    </citation>
    <scope>NUCLEOTIDE SEQUENCE [LARGE SCALE GENOMIC DNA]</scope>
    <source>
        <strain evidence="5 6">ATCC 12442</strain>
    </source>
</reference>
<evidence type="ECO:0000256" key="3">
    <source>
        <dbReference type="SAM" id="MobiDB-lite"/>
    </source>
</evidence>
<evidence type="ECO:0000256" key="1">
    <source>
        <dbReference type="ARBA" id="ARBA00022443"/>
    </source>
</evidence>
<organism evidence="5 6">
    <name type="scientific">Linderina pennispora</name>
    <dbReference type="NCBI Taxonomy" id="61395"/>
    <lineage>
        <taxon>Eukaryota</taxon>
        <taxon>Fungi</taxon>
        <taxon>Fungi incertae sedis</taxon>
        <taxon>Zoopagomycota</taxon>
        <taxon>Kickxellomycotina</taxon>
        <taxon>Kickxellomycetes</taxon>
        <taxon>Kickxellales</taxon>
        <taxon>Kickxellaceae</taxon>
        <taxon>Linderina</taxon>
    </lineage>
</organism>
<dbReference type="Pfam" id="PF14604">
    <property type="entry name" value="SH3_9"/>
    <property type="match status" value="1"/>
</dbReference>
<proteinExistence type="predicted"/>
<dbReference type="GeneID" id="63807529"/>
<dbReference type="SUPFAM" id="SSF50044">
    <property type="entry name" value="SH3-domain"/>
    <property type="match status" value="1"/>
</dbReference>
<evidence type="ECO:0000313" key="5">
    <source>
        <dbReference type="EMBL" id="ORX67123.1"/>
    </source>
</evidence>
<feature type="compositionally biased region" description="Polar residues" evidence="3">
    <location>
        <begin position="30"/>
        <end position="60"/>
    </location>
</feature>
<dbReference type="AlphaFoldDB" id="A0A1Y1W0S2"/>
<protein>
    <recommendedName>
        <fullName evidence="4">SH3 domain-containing protein</fullName>
    </recommendedName>
</protein>
<keyword evidence="6" id="KW-1185">Reference proteome</keyword>
<dbReference type="SMART" id="SM00326">
    <property type="entry name" value="SH3"/>
    <property type="match status" value="1"/>
</dbReference>
<dbReference type="Gene3D" id="2.30.30.40">
    <property type="entry name" value="SH3 Domains"/>
    <property type="match status" value="1"/>
</dbReference>
<dbReference type="InterPro" id="IPR036028">
    <property type="entry name" value="SH3-like_dom_sf"/>
</dbReference>
<evidence type="ECO:0000259" key="4">
    <source>
        <dbReference type="PROSITE" id="PS50002"/>
    </source>
</evidence>
<dbReference type="PROSITE" id="PS50002">
    <property type="entry name" value="SH3"/>
    <property type="match status" value="1"/>
</dbReference>
<sequence>MSIATSSPVLGDASPPKVLRYPPPNITIGKRTQSLRGGQVSTRHSASTSMAGGSSRSPQQVPAADETAAEPDLFTVLYPYTPVESDELSVRPGEIVRVLRLFLDGWTFVQRMDDGAIGAVPAVCLDTGSCRH</sequence>
<dbReference type="EMBL" id="MCFD01000013">
    <property type="protein sequence ID" value="ORX67123.1"/>
    <property type="molecule type" value="Genomic_DNA"/>
</dbReference>